<proteinExistence type="predicted"/>
<sequence>MASLLQLTAITALFSLAVAAPISLRGLGPMVSDCIQQCTADFQSATDNLEFAKTTDYGSQLINLNKTCKASKDGQECIKKCNIETNPLDIPALTVMCDERRRAEVASHQVCYEENNEHVNMICDEKCGAHLMSHVDSNGKPMKPTLQETAIACTRSRCHASCSRDAFGELCKNTDPAAGLYLQQFFIEVLDAFNQGLEEQGLMPFVWEKMPKECHAMFSPLEFFGLGSPVESVPAVELTETGRQ</sequence>
<dbReference type="Proteomes" id="UP000887566">
    <property type="component" value="Unplaced"/>
</dbReference>
<feature type="signal peptide" evidence="1">
    <location>
        <begin position="1"/>
        <end position="19"/>
    </location>
</feature>
<protein>
    <submittedName>
        <fullName evidence="3">Uncharacterized protein</fullName>
    </submittedName>
</protein>
<keyword evidence="2" id="KW-1185">Reference proteome</keyword>
<keyword evidence="1" id="KW-0732">Signal</keyword>
<dbReference type="AlphaFoldDB" id="A0A914X5G7"/>
<evidence type="ECO:0000256" key="1">
    <source>
        <dbReference type="SAM" id="SignalP"/>
    </source>
</evidence>
<feature type="chain" id="PRO_5036904812" evidence="1">
    <location>
        <begin position="20"/>
        <end position="244"/>
    </location>
</feature>
<organism evidence="2 3">
    <name type="scientific">Plectus sambesii</name>
    <dbReference type="NCBI Taxonomy" id="2011161"/>
    <lineage>
        <taxon>Eukaryota</taxon>
        <taxon>Metazoa</taxon>
        <taxon>Ecdysozoa</taxon>
        <taxon>Nematoda</taxon>
        <taxon>Chromadorea</taxon>
        <taxon>Plectida</taxon>
        <taxon>Plectina</taxon>
        <taxon>Plectoidea</taxon>
        <taxon>Plectidae</taxon>
        <taxon>Plectus</taxon>
    </lineage>
</organism>
<dbReference type="WBParaSite" id="PSAMB.scaffold6788size8792.g29118.t1">
    <property type="protein sequence ID" value="PSAMB.scaffold6788size8792.g29118.t1"/>
    <property type="gene ID" value="PSAMB.scaffold6788size8792.g29118"/>
</dbReference>
<reference evidence="3" key="1">
    <citation type="submission" date="2022-11" db="UniProtKB">
        <authorList>
            <consortium name="WormBaseParasite"/>
        </authorList>
    </citation>
    <scope>IDENTIFICATION</scope>
</reference>
<accession>A0A914X5G7</accession>
<evidence type="ECO:0000313" key="3">
    <source>
        <dbReference type="WBParaSite" id="PSAMB.scaffold6788size8792.g29118.t1"/>
    </source>
</evidence>
<name>A0A914X5G7_9BILA</name>
<evidence type="ECO:0000313" key="2">
    <source>
        <dbReference type="Proteomes" id="UP000887566"/>
    </source>
</evidence>